<sequence length="854" mass="93904">MFMTTQEPLRSRKGCFTYPLSLFWACMEPRHHFYGTPRPDNEMMVDPKGPLPPNWEIAYDESGQKYFIDHNTSTTHWDDPRDLPSGWERVDDREHGTFYVDHINKRTQFEKPSATANNHSLAAITYPANQQHGAPDSLYKYSSSSTGIVESDYGAPYTSQTRIPAKAPGASIMKNSSQTHVIPSASNFFTPDPNKLRGELINAQVMKGPNGFGFTLIGNDHNSREPEFIQIKSIIPNGPAAHTNKLQPGDVLVFVGNTCMLGATQEVASKVFVSIPVSEVVSIQVCRGYPLILDPMNKIVTENVYASTNTLISRSKDTVRVRITKGSKGFGFTITDSTQGHRVKKIVVPEQCTKLMVDDMILEVNGRNIRNMPHNEVVELLKSFPLGQEVELLVSRSTPRHRSRTPTAAFRYGEQRSTPVPVLPPRSKTPAPHPPRPSKNGQIYRTYQPKYNPKPPRQYNEDIYENLSETMKNMKGLGFASTPNYVPLAAYGQNNMSFVTVNLIAKTGGFGFRLFGGQETGLPLSVGKIIAGGSAEVDGRMLEGDELTEIDGVNVDGSTHEHAVSLIKKAATVGRVKIILRRMKGDVPRSTSLPVDSSFPAALYAGPPTLLDPYDVHLLRNEDEDFGCYISSSPHMYGSNIAQIVPNSCAFRSGRLKVGDCVIAINGMPTLNMPHPEVVNLIKHSGRSVVFTIDPKGATDRTCGPPVVSPHGVNMISEPSYMPLPIGQSRLSQNDFIGVPQPSELRASNIGNGYSIAQSHPVYQPDQTRHIHVELARGSKGFGFSIRGGVEFGEMPLFILRIAEDGPAASDGRLCVGDQLVEINGQSTTGLTHERAIDLIKQNPTVRLLVRRVI</sequence>
<dbReference type="SMART" id="SM00456">
    <property type="entry name" value="WW"/>
    <property type="match status" value="2"/>
</dbReference>
<dbReference type="CDD" id="cd06732">
    <property type="entry name" value="PDZ2_MAGI-1_3-like"/>
    <property type="match status" value="1"/>
</dbReference>
<dbReference type="PANTHER" id="PTHR10316:SF40">
    <property type="entry name" value="LD27118P"/>
    <property type="match status" value="1"/>
</dbReference>
<dbReference type="GO" id="GO:0007165">
    <property type="term" value="P:signal transduction"/>
    <property type="evidence" value="ECO:0007669"/>
    <property type="project" value="TreeGrafter"/>
</dbReference>
<protein>
    <submittedName>
        <fullName evidence="5">Uncharacterized protein</fullName>
    </submittedName>
</protein>
<keyword evidence="1" id="KW-0677">Repeat</keyword>
<gene>
    <name evidence="5" type="ORF">L596_005073</name>
</gene>
<accession>A0A4U8UXS7</accession>
<dbReference type="Pfam" id="PF00595">
    <property type="entry name" value="PDZ"/>
    <property type="match status" value="5"/>
</dbReference>
<evidence type="ECO:0000313" key="6">
    <source>
        <dbReference type="Proteomes" id="UP000298663"/>
    </source>
</evidence>
<evidence type="ECO:0000256" key="2">
    <source>
        <dbReference type="SAM" id="MobiDB-lite"/>
    </source>
</evidence>
<dbReference type="PANTHER" id="PTHR10316">
    <property type="entry name" value="MEMBRANE ASSOCIATED GUANYLATE KINASE-RELATED"/>
    <property type="match status" value="1"/>
</dbReference>
<dbReference type="GO" id="GO:0005737">
    <property type="term" value="C:cytoplasm"/>
    <property type="evidence" value="ECO:0007669"/>
    <property type="project" value="TreeGrafter"/>
</dbReference>
<dbReference type="InterPro" id="IPR001202">
    <property type="entry name" value="WW_dom"/>
</dbReference>
<feature type="domain" description="PDZ" evidence="4">
    <location>
        <begin position="615"/>
        <end position="697"/>
    </location>
</feature>
<evidence type="ECO:0000259" key="4">
    <source>
        <dbReference type="PROSITE" id="PS50106"/>
    </source>
</evidence>
<dbReference type="SUPFAM" id="SSF51045">
    <property type="entry name" value="WW domain"/>
    <property type="match status" value="2"/>
</dbReference>
<proteinExistence type="predicted"/>
<dbReference type="OrthoDB" id="66881at2759"/>
<reference evidence="5 6" key="2">
    <citation type="journal article" date="2019" name="G3 (Bethesda)">
        <title>Hybrid Assembly of the Genome of the Entomopathogenic Nematode Steinernema carpocapsae Identifies the X-Chromosome.</title>
        <authorList>
            <person name="Serra L."/>
            <person name="Macchietto M."/>
            <person name="Macias-Munoz A."/>
            <person name="McGill C.J."/>
            <person name="Rodriguez I.M."/>
            <person name="Rodriguez B."/>
            <person name="Murad R."/>
            <person name="Mortazavi A."/>
        </authorList>
    </citation>
    <scope>NUCLEOTIDE SEQUENCE [LARGE SCALE GENOMIC DNA]</scope>
    <source>
        <strain evidence="5 6">ALL</strain>
    </source>
</reference>
<dbReference type="CDD" id="cd06734">
    <property type="entry name" value="PDZ4_MAGI-1_3-like"/>
    <property type="match status" value="1"/>
</dbReference>
<keyword evidence="6" id="KW-1185">Reference proteome</keyword>
<dbReference type="PROSITE" id="PS50020">
    <property type="entry name" value="WW_DOMAIN_2"/>
    <property type="match status" value="2"/>
</dbReference>
<comment type="caution">
    <text evidence="5">The sequence shown here is derived from an EMBL/GenBank/DDBJ whole genome shotgun (WGS) entry which is preliminary data.</text>
</comment>
<dbReference type="InterPro" id="IPR036034">
    <property type="entry name" value="PDZ_sf"/>
</dbReference>
<dbReference type="PROSITE" id="PS01159">
    <property type="entry name" value="WW_DOMAIN_1"/>
    <property type="match status" value="1"/>
</dbReference>
<feature type="domain" description="WW" evidence="3">
    <location>
        <begin position="49"/>
        <end position="82"/>
    </location>
</feature>
<name>A0A4U8UXS7_STECR</name>
<dbReference type="CDD" id="cd06735">
    <property type="entry name" value="PDZ5_MAGI-1_3-like"/>
    <property type="match status" value="1"/>
</dbReference>
<evidence type="ECO:0000313" key="5">
    <source>
        <dbReference type="EMBL" id="TMS38320.1"/>
    </source>
</evidence>
<feature type="domain" description="PDZ" evidence="4">
    <location>
        <begin position="772"/>
        <end position="842"/>
    </location>
</feature>
<dbReference type="Gene3D" id="2.20.70.10">
    <property type="match status" value="2"/>
</dbReference>
<dbReference type="EMBL" id="AZBU02000001">
    <property type="protein sequence ID" value="TMS38320.1"/>
    <property type="molecule type" value="Genomic_DNA"/>
</dbReference>
<dbReference type="Gene3D" id="2.30.42.10">
    <property type="match status" value="5"/>
</dbReference>
<dbReference type="AlphaFoldDB" id="A0A4U8UXS7"/>
<dbReference type="InterPro" id="IPR001478">
    <property type="entry name" value="PDZ"/>
</dbReference>
<feature type="domain" description="PDZ" evidence="4">
    <location>
        <begin position="202"/>
        <end position="272"/>
    </location>
</feature>
<dbReference type="SUPFAM" id="SSF50156">
    <property type="entry name" value="PDZ domain-like"/>
    <property type="match status" value="5"/>
</dbReference>
<feature type="domain" description="PDZ" evidence="4">
    <location>
        <begin position="500"/>
        <end position="582"/>
    </location>
</feature>
<dbReference type="Proteomes" id="UP000298663">
    <property type="component" value="Unassembled WGS sequence"/>
</dbReference>
<dbReference type="CDD" id="cd00201">
    <property type="entry name" value="WW"/>
    <property type="match status" value="2"/>
</dbReference>
<dbReference type="InterPro" id="IPR036020">
    <property type="entry name" value="WW_dom_sf"/>
</dbReference>
<feature type="region of interest" description="Disordered" evidence="2">
    <location>
        <begin position="397"/>
        <end position="459"/>
    </location>
</feature>
<evidence type="ECO:0000259" key="3">
    <source>
        <dbReference type="PROSITE" id="PS50020"/>
    </source>
</evidence>
<dbReference type="SMART" id="SM00228">
    <property type="entry name" value="PDZ"/>
    <property type="match status" value="5"/>
</dbReference>
<dbReference type="PROSITE" id="PS50106">
    <property type="entry name" value="PDZ"/>
    <property type="match status" value="5"/>
</dbReference>
<reference evidence="5 6" key="1">
    <citation type="journal article" date="2015" name="Genome Biol.">
        <title>Comparative genomics of Steinernema reveals deeply conserved gene regulatory networks.</title>
        <authorList>
            <person name="Dillman A.R."/>
            <person name="Macchietto M."/>
            <person name="Porter C.F."/>
            <person name="Rogers A."/>
            <person name="Williams B."/>
            <person name="Antoshechkin I."/>
            <person name="Lee M.M."/>
            <person name="Goodwin Z."/>
            <person name="Lu X."/>
            <person name="Lewis E.E."/>
            <person name="Goodrich-Blair H."/>
            <person name="Stock S.P."/>
            <person name="Adams B.J."/>
            <person name="Sternberg P.W."/>
            <person name="Mortazavi A."/>
        </authorList>
    </citation>
    <scope>NUCLEOTIDE SEQUENCE [LARGE SCALE GENOMIC DNA]</scope>
    <source>
        <strain evidence="5 6">ALL</strain>
    </source>
</reference>
<evidence type="ECO:0000256" key="1">
    <source>
        <dbReference type="ARBA" id="ARBA00022737"/>
    </source>
</evidence>
<feature type="domain" description="PDZ" evidence="4">
    <location>
        <begin position="320"/>
        <end position="383"/>
    </location>
</feature>
<feature type="domain" description="WW" evidence="3">
    <location>
        <begin position="81"/>
        <end position="114"/>
    </location>
</feature>
<dbReference type="Pfam" id="PF00397">
    <property type="entry name" value="WW"/>
    <property type="match status" value="2"/>
</dbReference>
<dbReference type="FunFam" id="2.30.42.10:FF:000005">
    <property type="entry name" value="Membrane associated guanylate kinase, WW and PDZ domain containing 1"/>
    <property type="match status" value="1"/>
</dbReference>
<organism evidence="5 6">
    <name type="scientific">Steinernema carpocapsae</name>
    <name type="common">Entomopathogenic nematode</name>
    <dbReference type="NCBI Taxonomy" id="34508"/>
    <lineage>
        <taxon>Eukaryota</taxon>
        <taxon>Metazoa</taxon>
        <taxon>Ecdysozoa</taxon>
        <taxon>Nematoda</taxon>
        <taxon>Chromadorea</taxon>
        <taxon>Rhabditida</taxon>
        <taxon>Tylenchina</taxon>
        <taxon>Panagrolaimomorpha</taxon>
        <taxon>Strongyloidoidea</taxon>
        <taxon>Steinernematidae</taxon>
        <taxon>Steinernema</taxon>
    </lineage>
</organism>